<dbReference type="InterPro" id="IPR001926">
    <property type="entry name" value="TrpB-like_PALP"/>
</dbReference>
<dbReference type="InterPro" id="IPR050214">
    <property type="entry name" value="Cys_Synth/Cystath_Beta-Synth"/>
</dbReference>
<evidence type="ECO:0000256" key="2">
    <source>
        <dbReference type="ARBA" id="ARBA00022898"/>
    </source>
</evidence>
<dbReference type="Pfam" id="PF00291">
    <property type="entry name" value="PALP"/>
    <property type="match status" value="1"/>
</dbReference>
<reference evidence="4 5" key="1">
    <citation type="submission" date="2024-02" db="EMBL/GenBank/DDBJ databases">
        <title>Bacterial strain from lacustrine sediment.</title>
        <authorList>
            <person name="Petit C."/>
            <person name="Fadhlaoui K."/>
        </authorList>
    </citation>
    <scope>NUCLEOTIDE SEQUENCE [LARGE SCALE GENOMIC DNA]</scope>
    <source>
        <strain evidence="4 5">IPX-CK</strain>
    </source>
</reference>
<dbReference type="SUPFAM" id="SSF53686">
    <property type="entry name" value="Tryptophan synthase beta subunit-like PLP-dependent enzymes"/>
    <property type="match status" value="1"/>
</dbReference>
<dbReference type="PROSITE" id="PS00901">
    <property type="entry name" value="CYS_SYNTHASE"/>
    <property type="match status" value="1"/>
</dbReference>
<keyword evidence="4" id="KW-0808">Transferase</keyword>
<feature type="domain" description="Tryptophan synthase beta chain-like PALP" evidence="3">
    <location>
        <begin position="9"/>
        <end position="291"/>
    </location>
</feature>
<evidence type="ECO:0000259" key="3">
    <source>
        <dbReference type="Pfam" id="PF00291"/>
    </source>
</evidence>
<dbReference type="InterPro" id="IPR036052">
    <property type="entry name" value="TrpB-like_PALP_sf"/>
</dbReference>
<dbReference type="Gene3D" id="3.40.50.1100">
    <property type="match status" value="2"/>
</dbReference>
<dbReference type="CDD" id="cd01561">
    <property type="entry name" value="CBS_like"/>
    <property type="match status" value="1"/>
</dbReference>
<evidence type="ECO:0000313" key="5">
    <source>
        <dbReference type="Proteomes" id="UP001451571"/>
    </source>
</evidence>
<dbReference type="GO" id="GO:0016740">
    <property type="term" value="F:transferase activity"/>
    <property type="evidence" value="ECO:0007669"/>
    <property type="project" value="UniProtKB-KW"/>
</dbReference>
<protein>
    <submittedName>
        <fullName evidence="4">Cysteine synthase family protein</fullName>
        <ecNumber evidence="4">2.5.1.-</ecNumber>
    </submittedName>
</protein>
<sequence>MSLYHSMQELIGHTPLVGLKNLGFPDEFQVYAKLELYNPAGSVKDRIGKYMIEDARKRNVLKPGDTIIEATAGNTGIGIAFAALNQGYRLIFTVPEKFSQEKQTLLRALGAEIINTPLDDGMAGAIKRADELRAEIPNSVTLEQFKNASNPQAHYETTGPEIYADLDGDIDYVIAGAGSGGTFSGILKYLKERNPGVKGVLADPEGSTIGGGEHANYEIEGIGNDFIADTMDMSLVDKVIKINDAEAFAEVKNIARYEGIFAGSSSGAALAAARKLAKEVPSGKIVVIFPDRGDRYFGKHIYD</sequence>
<proteinExistence type="predicted"/>
<dbReference type="EMBL" id="CP146256">
    <property type="protein sequence ID" value="XAH72918.1"/>
    <property type="molecule type" value="Genomic_DNA"/>
</dbReference>
<dbReference type="PANTHER" id="PTHR10314">
    <property type="entry name" value="CYSTATHIONINE BETA-SYNTHASE"/>
    <property type="match status" value="1"/>
</dbReference>
<dbReference type="RefSeq" id="WP_342756531.1">
    <property type="nucleotide sequence ID" value="NZ_CP146256.1"/>
</dbReference>
<keyword evidence="2" id="KW-0663">Pyridoxal phosphate</keyword>
<keyword evidence="5" id="KW-1185">Reference proteome</keyword>
<dbReference type="Proteomes" id="UP001451571">
    <property type="component" value="Chromosome"/>
</dbReference>
<organism evidence="4 5">
    <name type="scientific">Kineothrix sedimenti</name>
    <dbReference type="NCBI Taxonomy" id="3123317"/>
    <lineage>
        <taxon>Bacteria</taxon>
        <taxon>Bacillati</taxon>
        <taxon>Bacillota</taxon>
        <taxon>Clostridia</taxon>
        <taxon>Lachnospirales</taxon>
        <taxon>Lachnospiraceae</taxon>
        <taxon>Kineothrix</taxon>
    </lineage>
</organism>
<dbReference type="EC" id="2.5.1.-" evidence="4"/>
<name>A0ABZ3ERR2_9FIRM</name>
<comment type="cofactor">
    <cofactor evidence="1">
        <name>pyridoxal 5'-phosphate</name>
        <dbReference type="ChEBI" id="CHEBI:597326"/>
    </cofactor>
</comment>
<dbReference type="InterPro" id="IPR001216">
    <property type="entry name" value="P-phosphate_BS"/>
</dbReference>
<gene>
    <name evidence="4" type="ORF">V6984_15590</name>
</gene>
<accession>A0ABZ3ERR2</accession>
<evidence type="ECO:0000256" key="1">
    <source>
        <dbReference type="ARBA" id="ARBA00001933"/>
    </source>
</evidence>
<evidence type="ECO:0000313" key="4">
    <source>
        <dbReference type="EMBL" id="XAH72918.1"/>
    </source>
</evidence>